<name>D4V6P3_PHOVU</name>
<sequence>GLTYFEDAEEQFMPEMLVAIDWDRIKSFIIDKVATLSL</sequence>
<comment type="caution">
    <text evidence="1">The sequence shown here is derived from an EMBL/GenBank/DDBJ whole genome shotgun (WGS) entry which is preliminary data.</text>
</comment>
<protein>
    <submittedName>
        <fullName evidence="1">Conserved domain protein</fullName>
    </submittedName>
</protein>
<dbReference type="AlphaFoldDB" id="D4V6P3"/>
<proteinExistence type="predicted"/>
<evidence type="ECO:0000313" key="2">
    <source>
        <dbReference type="Proteomes" id="UP000004563"/>
    </source>
</evidence>
<feature type="non-terminal residue" evidence="1">
    <location>
        <position position="1"/>
    </location>
</feature>
<dbReference type="Proteomes" id="UP000004563">
    <property type="component" value="Unassembled WGS sequence"/>
</dbReference>
<organism evidence="1 2">
    <name type="scientific">Phocaeicola vulgatus PC510</name>
    <dbReference type="NCBI Taxonomy" id="702446"/>
    <lineage>
        <taxon>Bacteria</taxon>
        <taxon>Pseudomonadati</taxon>
        <taxon>Bacteroidota</taxon>
        <taxon>Bacteroidia</taxon>
        <taxon>Bacteroidales</taxon>
        <taxon>Bacteroidaceae</taxon>
        <taxon>Phocaeicola</taxon>
    </lineage>
</organism>
<gene>
    <name evidence="1" type="ORF">CUU_3869</name>
</gene>
<dbReference type="EMBL" id="ADKO01000044">
    <property type="protein sequence ID" value="EFG18479.1"/>
    <property type="molecule type" value="Genomic_DNA"/>
</dbReference>
<evidence type="ECO:0000313" key="1">
    <source>
        <dbReference type="EMBL" id="EFG18479.1"/>
    </source>
</evidence>
<reference evidence="1 2" key="1">
    <citation type="journal article" date="2011" name="J. Bacteriol.">
        <title>Draft genome sequence of Bacteroides vulgatus PC510, a strain isolated from human feces.</title>
        <authorList>
            <person name="Cuiv P.O."/>
            <person name="Klaassens E.S."/>
            <person name="Durkin A.S."/>
            <person name="Harkins D.M."/>
            <person name="Foster L."/>
            <person name="McCorrison J."/>
            <person name="Torralba M."/>
            <person name="Nelson K.E."/>
            <person name="Morrison M."/>
        </authorList>
    </citation>
    <scope>NUCLEOTIDE SEQUENCE [LARGE SCALE GENOMIC DNA]</scope>
    <source>
        <strain evidence="1 2">PC510</strain>
    </source>
</reference>
<accession>D4V6P3</accession>